<reference evidence="2 3" key="1">
    <citation type="submission" date="2016-10" db="EMBL/GenBank/DDBJ databases">
        <title>Comparative genomics of Bacillus thuringiensis reveals a path to pathogens against multiple invertebrate hosts.</title>
        <authorList>
            <person name="Zheng J."/>
            <person name="Gao Q."/>
            <person name="Liu H."/>
            <person name="Peng D."/>
            <person name="Ruan L."/>
            <person name="Sun M."/>
        </authorList>
    </citation>
    <scope>NUCLEOTIDE SEQUENCE [LARGE SCALE GENOMIC DNA]</scope>
    <source>
        <strain evidence="2">BGSC 4BM1</strain>
    </source>
</reference>
<organism evidence="2 3">
    <name type="scientific">Bacillus thuringiensis serovar navarrensis</name>
    <dbReference type="NCBI Taxonomy" id="339658"/>
    <lineage>
        <taxon>Bacteria</taxon>
        <taxon>Bacillati</taxon>
        <taxon>Bacillota</taxon>
        <taxon>Bacilli</taxon>
        <taxon>Bacillales</taxon>
        <taxon>Bacillaceae</taxon>
        <taxon>Bacillus</taxon>
        <taxon>Bacillus cereus group</taxon>
    </lineage>
</organism>
<comment type="caution">
    <text evidence="2">The sequence shown here is derived from an EMBL/GenBank/DDBJ whole genome shotgun (WGS) entry which is preliminary data.</text>
</comment>
<sequence length="220" mass="24230">MNKKIVTSSLAAVMLLSAAPISSSAAIQSTNYQDIQENIIQESTIGNVNFNVLETTEFRTIKVQENGKDSIVKFNKMTNKLTIDGELIEDLNMNSMLQGQPRTLNGLDKGPQYNRGGQEFTYMGKLYGSTRPLRDSVAVTAAGISAVTKCPVAAIILAMGGTKAGLLDIYYYEYELYEANPLTTNWLQFTITRLYKDEARNQQLGGEMTGSVYKITLPNS</sequence>
<proteinExistence type="predicted"/>
<feature type="signal peptide" evidence="1">
    <location>
        <begin position="1"/>
        <end position="25"/>
    </location>
</feature>
<gene>
    <name evidence="2" type="ORF">BK732_01140</name>
</gene>
<dbReference type="RefSeq" id="WP_088030780.1">
    <property type="nucleotide sequence ID" value="NZ_NFDG01000013.1"/>
</dbReference>
<feature type="chain" id="PRO_5012444630" evidence="1">
    <location>
        <begin position="26"/>
        <end position="220"/>
    </location>
</feature>
<evidence type="ECO:0000256" key="1">
    <source>
        <dbReference type="SAM" id="SignalP"/>
    </source>
</evidence>
<dbReference type="Proteomes" id="UP000194860">
    <property type="component" value="Unassembled WGS sequence"/>
</dbReference>
<dbReference type="AlphaFoldDB" id="A0A243ATS8"/>
<accession>A0A243ATS8</accession>
<name>A0A243ATS8_BACTU</name>
<evidence type="ECO:0000313" key="2">
    <source>
        <dbReference type="EMBL" id="OTY30318.1"/>
    </source>
</evidence>
<evidence type="ECO:0000313" key="3">
    <source>
        <dbReference type="Proteomes" id="UP000194860"/>
    </source>
</evidence>
<protein>
    <submittedName>
        <fullName evidence="2">Uncharacterized protein</fullName>
    </submittedName>
</protein>
<dbReference type="EMBL" id="NFDG01000013">
    <property type="protein sequence ID" value="OTY30318.1"/>
    <property type="molecule type" value="Genomic_DNA"/>
</dbReference>
<keyword evidence="1" id="KW-0732">Signal</keyword>